<reference evidence="2 3" key="1">
    <citation type="submission" date="2014-02" db="EMBL/GenBank/DDBJ databases">
        <title>Single nucleus genome sequencing reveals high similarity among nuclei of an endomycorrhizal fungus.</title>
        <authorList>
            <person name="Lin K."/>
            <person name="Geurts R."/>
            <person name="Zhang Z."/>
            <person name="Limpens E."/>
            <person name="Saunders D.G."/>
            <person name="Mu D."/>
            <person name="Pang E."/>
            <person name="Cao H."/>
            <person name="Cha H."/>
            <person name="Lin T."/>
            <person name="Zhou Q."/>
            <person name="Shang Y."/>
            <person name="Li Y."/>
            <person name="Ivanov S."/>
            <person name="Sharma T."/>
            <person name="Velzen R.V."/>
            <person name="Ruijter N.D."/>
            <person name="Aanen D.K."/>
            <person name="Win J."/>
            <person name="Kamoun S."/>
            <person name="Bisseling T."/>
            <person name="Huang S."/>
        </authorList>
    </citation>
    <scope>NUCLEOTIDE SEQUENCE [LARGE SCALE GENOMIC DNA]</scope>
    <source>
        <strain evidence="3">DAOM197198w</strain>
    </source>
</reference>
<protein>
    <recommendedName>
        <fullName evidence="4">G-protein coupled receptors family 1 profile domain-containing protein</fullName>
    </recommendedName>
</protein>
<proteinExistence type="predicted"/>
<keyword evidence="3" id="KW-1185">Reference proteome</keyword>
<organism evidence="2 3">
    <name type="scientific">Rhizophagus irregularis (strain DAOM 197198w)</name>
    <name type="common">Glomus intraradices</name>
    <dbReference type="NCBI Taxonomy" id="1432141"/>
    <lineage>
        <taxon>Eukaryota</taxon>
        <taxon>Fungi</taxon>
        <taxon>Fungi incertae sedis</taxon>
        <taxon>Mucoromycota</taxon>
        <taxon>Glomeromycotina</taxon>
        <taxon>Glomeromycetes</taxon>
        <taxon>Glomerales</taxon>
        <taxon>Glomeraceae</taxon>
        <taxon>Rhizophagus</taxon>
    </lineage>
</organism>
<keyword evidence="1" id="KW-0472">Membrane</keyword>
<feature type="transmembrane region" description="Helical" evidence="1">
    <location>
        <begin position="72"/>
        <end position="97"/>
    </location>
</feature>
<keyword evidence="1" id="KW-1133">Transmembrane helix</keyword>
<sequence length="443" mass="50119">MELWLIYASIIVCIFCFQNIYVQVKRNGFVLMWYSVSNSFLSLSYVIGGIVLGNDNFNIDNALTYQRVWCGISGSILTLSSISNAGLALALSIELYVSLRLTNPAARQDPRIIRLNLVLAFIMPIISVLISVMILGINGDRIFTNFDDGGICEISRHGNQRIILFIVRTLPEYLPIYPSCVLSVLALIPVAQKVFENRRLQNSLSIPWAIEKEPPTYALPTRGGPPPNPSIPPNARMLLPRNVLLRMGLWCCLLIIFGIPTSIILLKTNIVYLINGIQKLSYLPDIDITFWKKNGNTLHMVVTMALFLLCFGTGEFANEQYCELWTKILGFLFCRQRSKSSKHKSQYEMGQQTNRITPTSTIQSAPFSYLSHTPPTQSTFSNHSHNNTTYSQDYNVNLNQNYNYYNYNYNHDERAASLSESIIIGELPPRPKAAKLLPYSKSY</sequence>
<accession>A0A015JVS5</accession>
<dbReference type="AlphaFoldDB" id="A0A015JVS5"/>
<feature type="transmembrane region" description="Helical" evidence="1">
    <location>
        <begin position="117"/>
        <end position="137"/>
    </location>
</feature>
<keyword evidence="1" id="KW-0812">Transmembrane</keyword>
<dbReference type="Gene3D" id="1.20.1070.10">
    <property type="entry name" value="Rhodopsin 7-helix transmembrane proteins"/>
    <property type="match status" value="1"/>
</dbReference>
<name>A0A015JVS5_RHIIW</name>
<feature type="transmembrane region" description="Helical" evidence="1">
    <location>
        <begin position="243"/>
        <end position="266"/>
    </location>
</feature>
<evidence type="ECO:0000313" key="2">
    <source>
        <dbReference type="EMBL" id="EXX51216.1"/>
    </source>
</evidence>
<evidence type="ECO:0000313" key="3">
    <source>
        <dbReference type="Proteomes" id="UP000022910"/>
    </source>
</evidence>
<feature type="transmembrane region" description="Helical" evidence="1">
    <location>
        <begin position="176"/>
        <end position="195"/>
    </location>
</feature>
<evidence type="ECO:0008006" key="4">
    <source>
        <dbReference type="Google" id="ProtNLM"/>
    </source>
</evidence>
<feature type="transmembrane region" description="Helical" evidence="1">
    <location>
        <begin position="31"/>
        <end position="52"/>
    </location>
</feature>
<comment type="caution">
    <text evidence="2">The sequence shown here is derived from an EMBL/GenBank/DDBJ whole genome shotgun (WGS) entry which is preliminary data.</text>
</comment>
<dbReference type="Proteomes" id="UP000022910">
    <property type="component" value="Unassembled WGS sequence"/>
</dbReference>
<dbReference type="OrthoDB" id="2405853at2759"/>
<dbReference type="HOGENOM" id="CLU_618407_0_0_1"/>
<dbReference type="EMBL" id="JEMT01029702">
    <property type="protein sequence ID" value="EXX51216.1"/>
    <property type="molecule type" value="Genomic_DNA"/>
</dbReference>
<feature type="transmembrane region" description="Helical" evidence="1">
    <location>
        <begin position="6"/>
        <end position="24"/>
    </location>
</feature>
<gene>
    <name evidence="2" type="ORF">RirG_263760</name>
</gene>
<evidence type="ECO:0000256" key="1">
    <source>
        <dbReference type="SAM" id="Phobius"/>
    </source>
</evidence>